<protein>
    <submittedName>
        <fullName evidence="2">Uncharacterized protein</fullName>
    </submittedName>
</protein>
<proteinExistence type="predicted"/>
<accession>A0A830FNT8</accession>
<reference evidence="2" key="1">
    <citation type="journal article" date="2014" name="Int. J. Syst. Evol. Microbiol.">
        <title>Complete genome sequence of Corynebacterium casei LMG S-19264T (=DSM 44701T), isolated from a smear-ripened cheese.</title>
        <authorList>
            <consortium name="US DOE Joint Genome Institute (JGI-PGF)"/>
            <person name="Walter F."/>
            <person name="Albersmeier A."/>
            <person name="Kalinowski J."/>
            <person name="Ruckert C."/>
        </authorList>
    </citation>
    <scope>NUCLEOTIDE SEQUENCE</scope>
    <source>
        <strain evidence="2">JCM 19596</strain>
    </source>
</reference>
<dbReference type="AlphaFoldDB" id="A0A830FNT8"/>
<evidence type="ECO:0000313" key="2">
    <source>
        <dbReference type="EMBL" id="GGL73766.1"/>
    </source>
</evidence>
<evidence type="ECO:0000313" key="3">
    <source>
        <dbReference type="Proteomes" id="UP000607197"/>
    </source>
</evidence>
<evidence type="ECO:0000256" key="1">
    <source>
        <dbReference type="SAM" id="MobiDB-lite"/>
    </source>
</evidence>
<dbReference type="Proteomes" id="UP000607197">
    <property type="component" value="Unassembled WGS sequence"/>
</dbReference>
<feature type="region of interest" description="Disordered" evidence="1">
    <location>
        <begin position="1"/>
        <end position="21"/>
    </location>
</feature>
<organism evidence="2 3">
    <name type="scientific">Halocalculus aciditolerans</name>
    <dbReference type="NCBI Taxonomy" id="1383812"/>
    <lineage>
        <taxon>Archaea</taxon>
        <taxon>Methanobacteriati</taxon>
        <taxon>Methanobacteriota</taxon>
        <taxon>Stenosarchaea group</taxon>
        <taxon>Halobacteria</taxon>
        <taxon>Halobacteriales</taxon>
        <taxon>Halobacteriaceae</taxon>
        <taxon>Halocalculus</taxon>
    </lineage>
</organism>
<gene>
    <name evidence="2" type="ORF">GCM10009039_34870</name>
</gene>
<sequence length="123" mass="13101">MTLDNERPQETLESTESKPEYVRTTAGTCPTCHADVHGHVYRARGTDEHGWICPVCDAIHDPDEVDESGADGELVADGGDQNDRLYFCAECRTVTVDDVDECPACGSGSPPKTLAFVNGGGSA</sequence>
<keyword evidence="3" id="KW-1185">Reference proteome</keyword>
<dbReference type="EMBL" id="BMPG01000011">
    <property type="protein sequence ID" value="GGL73766.1"/>
    <property type="molecule type" value="Genomic_DNA"/>
</dbReference>
<name>A0A830FNT8_9EURY</name>
<comment type="caution">
    <text evidence="2">The sequence shown here is derived from an EMBL/GenBank/DDBJ whole genome shotgun (WGS) entry which is preliminary data.</text>
</comment>
<reference evidence="2" key="2">
    <citation type="submission" date="2020-09" db="EMBL/GenBank/DDBJ databases">
        <authorList>
            <person name="Sun Q."/>
            <person name="Ohkuma M."/>
        </authorList>
    </citation>
    <scope>NUCLEOTIDE SEQUENCE</scope>
    <source>
        <strain evidence="2">JCM 19596</strain>
    </source>
</reference>